<evidence type="ECO:0000256" key="5">
    <source>
        <dbReference type="ARBA" id="ARBA00022777"/>
    </source>
</evidence>
<keyword evidence="5 13" id="KW-0808">Transferase</keyword>
<dbReference type="InterPro" id="IPR004358">
    <property type="entry name" value="Sig_transdc_His_kin-like_C"/>
</dbReference>
<dbReference type="InterPro" id="IPR011006">
    <property type="entry name" value="CheY-like_superfamily"/>
</dbReference>
<comment type="catalytic activity">
    <reaction evidence="1">
        <text>ATP + protein L-histidine = ADP + protein N-phospho-L-histidine.</text>
        <dbReference type="EC" id="2.7.13.3"/>
    </reaction>
</comment>
<dbReference type="SMART" id="SM00448">
    <property type="entry name" value="REC"/>
    <property type="match status" value="1"/>
</dbReference>
<dbReference type="FunFam" id="1.10.287.130:FF:000144">
    <property type="entry name" value="Two-component sensor histidine kinase"/>
    <property type="match status" value="1"/>
</dbReference>
<dbReference type="InterPro" id="IPR001789">
    <property type="entry name" value="Sig_transdc_resp-reg_receiver"/>
</dbReference>
<dbReference type="InterPro" id="IPR003661">
    <property type="entry name" value="HisK_dim/P_dom"/>
</dbReference>
<evidence type="ECO:0000256" key="3">
    <source>
        <dbReference type="ARBA" id="ARBA00012438"/>
    </source>
</evidence>
<feature type="domain" description="Histidine kinase" evidence="9">
    <location>
        <begin position="291"/>
        <end position="510"/>
    </location>
</feature>
<dbReference type="InterPro" id="IPR001610">
    <property type="entry name" value="PAC"/>
</dbReference>
<dbReference type="Pfam" id="PF08447">
    <property type="entry name" value="PAS_3"/>
    <property type="match status" value="1"/>
</dbReference>
<dbReference type="GO" id="GO:0000155">
    <property type="term" value="F:phosphorelay sensor kinase activity"/>
    <property type="evidence" value="ECO:0007669"/>
    <property type="project" value="InterPro"/>
</dbReference>
<name>A0A1U7HTR5_9CHRO</name>
<evidence type="ECO:0000259" key="11">
    <source>
        <dbReference type="PROSITE" id="PS50112"/>
    </source>
</evidence>
<dbReference type="PANTHER" id="PTHR43547">
    <property type="entry name" value="TWO-COMPONENT HISTIDINE KINASE"/>
    <property type="match status" value="1"/>
</dbReference>
<protein>
    <recommendedName>
        <fullName evidence="7">Circadian input-output histidine kinase CikA</fullName>
        <ecNumber evidence="3">2.7.13.3</ecNumber>
    </recommendedName>
</protein>
<evidence type="ECO:0000256" key="1">
    <source>
        <dbReference type="ARBA" id="ARBA00000085"/>
    </source>
</evidence>
<proteinExistence type="inferred from homology"/>
<dbReference type="SUPFAM" id="SSF47384">
    <property type="entry name" value="Homodimeric domain of signal transducing histidine kinase"/>
    <property type="match status" value="1"/>
</dbReference>
<dbReference type="SMART" id="SM00086">
    <property type="entry name" value="PAC"/>
    <property type="match status" value="1"/>
</dbReference>
<feature type="domain" description="PAS" evidence="11">
    <location>
        <begin position="144"/>
        <end position="213"/>
    </location>
</feature>
<sequence length="524" mass="58451">MPSEPKVNILMVDDHPENLLALEAILEGLGQNLVKAHSGMEALRCLLNQDFAVILLDVQMPDMDGFETAALIRQRARSHSTPIIFLTAFSTSDTLQIRGYSLGAVDYLFKPIQPEILTSKVSVFVELYQKTAQIERQAAELKKSEERFRRLSANSPVGIFLIDTSGQCTYMNSRCQVICGCTIEQITENWWQIIHLEERDRIFNEWSACFRSGQEYSNEFRIQAQDTLRWVHLRSSPMLCDKGEVIGYVGTLEDISDRKQAEAERSKLIYEQAARAEAEAANRMKDEFLAVLSHELRTPLNSILGWARLLRTRKFDEKTIAKALETIERNAKSQAQLIEDILDISRIIQGKLRLHLCPVNLIPIIEAAINAVRPAAEAKAIQLETYFDANANLVCADPERLQQVIWNLLTNAIKFTPEGGIVAVRLETIDAAYTQIHVQDTGIGISPEFLPYVFDTFRQGDSTTTRSHGGLGLGLGIVRHLVELHHGTVAVDSAGEGQGTTFTVTLPVLEKVPGAALESLPSLS</sequence>
<comment type="similarity">
    <text evidence="2">In the N-terminal section; belongs to the phytochrome family.</text>
</comment>
<organism evidence="13 14">
    <name type="scientific">Chroogloeocystis siderophila 5.2 s.c.1</name>
    <dbReference type="NCBI Taxonomy" id="247279"/>
    <lineage>
        <taxon>Bacteria</taxon>
        <taxon>Bacillati</taxon>
        <taxon>Cyanobacteriota</taxon>
        <taxon>Cyanophyceae</taxon>
        <taxon>Oscillatoriophycideae</taxon>
        <taxon>Chroococcales</taxon>
        <taxon>Chroococcaceae</taxon>
        <taxon>Chroogloeocystis</taxon>
    </lineage>
</organism>
<dbReference type="Gene3D" id="3.40.50.2300">
    <property type="match status" value="1"/>
</dbReference>
<evidence type="ECO:0000259" key="12">
    <source>
        <dbReference type="PROSITE" id="PS50113"/>
    </source>
</evidence>
<evidence type="ECO:0000256" key="4">
    <source>
        <dbReference type="ARBA" id="ARBA00022553"/>
    </source>
</evidence>
<dbReference type="Proteomes" id="UP000185984">
    <property type="component" value="Unassembled WGS sequence"/>
</dbReference>
<dbReference type="SUPFAM" id="SSF55874">
    <property type="entry name" value="ATPase domain of HSP90 chaperone/DNA topoisomerase II/histidine kinase"/>
    <property type="match status" value="1"/>
</dbReference>
<dbReference type="SMART" id="SM00091">
    <property type="entry name" value="PAS"/>
    <property type="match status" value="1"/>
</dbReference>
<dbReference type="AlphaFoldDB" id="A0A1U7HTR5"/>
<dbReference type="CDD" id="cd00082">
    <property type="entry name" value="HisKA"/>
    <property type="match status" value="1"/>
</dbReference>
<keyword evidence="14" id="KW-1185">Reference proteome</keyword>
<dbReference type="PROSITE" id="PS50110">
    <property type="entry name" value="RESPONSE_REGULATORY"/>
    <property type="match status" value="1"/>
</dbReference>
<dbReference type="SUPFAM" id="SSF52172">
    <property type="entry name" value="CheY-like"/>
    <property type="match status" value="1"/>
</dbReference>
<dbReference type="Pfam" id="PF00072">
    <property type="entry name" value="Response_reg"/>
    <property type="match status" value="1"/>
</dbReference>
<dbReference type="RefSeq" id="WP_073549198.1">
    <property type="nucleotide sequence ID" value="NZ_CAWMVK010000041.1"/>
</dbReference>
<dbReference type="OrthoDB" id="9790669at2"/>
<dbReference type="CDD" id="cd00130">
    <property type="entry name" value="PAS"/>
    <property type="match status" value="1"/>
</dbReference>
<evidence type="ECO:0000256" key="8">
    <source>
        <dbReference type="PROSITE-ProRule" id="PRU00169"/>
    </source>
</evidence>
<dbReference type="SMART" id="SM00387">
    <property type="entry name" value="HATPase_c"/>
    <property type="match status" value="1"/>
</dbReference>
<dbReference type="Pfam" id="PF00512">
    <property type="entry name" value="HisKA"/>
    <property type="match status" value="1"/>
</dbReference>
<dbReference type="EC" id="2.7.13.3" evidence="3"/>
<dbReference type="PROSITE" id="PS50113">
    <property type="entry name" value="PAC"/>
    <property type="match status" value="1"/>
</dbReference>
<dbReference type="InterPro" id="IPR000700">
    <property type="entry name" value="PAS-assoc_C"/>
</dbReference>
<feature type="modified residue" description="4-aspartylphosphate" evidence="8">
    <location>
        <position position="57"/>
    </location>
</feature>
<dbReference type="NCBIfam" id="TIGR00229">
    <property type="entry name" value="sensory_box"/>
    <property type="match status" value="1"/>
</dbReference>
<dbReference type="InterPro" id="IPR000014">
    <property type="entry name" value="PAS"/>
</dbReference>
<comment type="caution">
    <text evidence="13">The sequence shown here is derived from an EMBL/GenBank/DDBJ whole genome shotgun (WGS) entry which is preliminary data.</text>
</comment>
<dbReference type="Gene3D" id="3.30.450.20">
    <property type="entry name" value="PAS domain"/>
    <property type="match status" value="1"/>
</dbReference>
<feature type="domain" description="PAC" evidence="12">
    <location>
        <begin position="214"/>
        <end position="267"/>
    </location>
</feature>
<dbReference type="SMART" id="SM00388">
    <property type="entry name" value="HisKA"/>
    <property type="match status" value="1"/>
</dbReference>
<dbReference type="InterPro" id="IPR035965">
    <property type="entry name" value="PAS-like_dom_sf"/>
</dbReference>
<dbReference type="EMBL" id="MRCC01000007">
    <property type="protein sequence ID" value="OKH26976.1"/>
    <property type="molecule type" value="Genomic_DNA"/>
</dbReference>
<reference evidence="13 14" key="1">
    <citation type="submission" date="2016-11" db="EMBL/GenBank/DDBJ databases">
        <title>Draft Genome Sequences of Nine Cyanobacterial Strains from Diverse Habitats.</title>
        <authorList>
            <person name="Zhu T."/>
            <person name="Hou S."/>
            <person name="Lu X."/>
            <person name="Hess W.R."/>
        </authorList>
    </citation>
    <scope>NUCLEOTIDE SEQUENCE [LARGE SCALE GENOMIC DNA]</scope>
    <source>
        <strain evidence="13 14">5.2 s.c.1</strain>
    </source>
</reference>
<evidence type="ECO:0000256" key="2">
    <source>
        <dbReference type="ARBA" id="ARBA00006402"/>
    </source>
</evidence>
<gene>
    <name evidence="13" type="ORF">NIES1031_09605</name>
</gene>
<evidence type="ECO:0000313" key="14">
    <source>
        <dbReference type="Proteomes" id="UP000185984"/>
    </source>
</evidence>
<evidence type="ECO:0000259" key="10">
    <source>
        <dbReference type="PROSITE" id="PS50110"/>
    </source>
</evidence>
<dbReference type="Pfam" id="PF02518">
    <property type="entry name" value="HATPase_c"/>
    <property type="match status" value="1"/>
</dbReference>
<evidence type="ECO:0000256" key="6">
    <source>
        <dbReference type="ARBA" id="ARBA00023012"/>
    </source>
</evidence>
<evidence type="ECO:0000256" key="7">
    <source>
        <dbReference type="ARBA" id="ARBA00074306"/>
    </source>
</evidence>
<dbReference type="InterPro" id="IPR036097">
    <property type="entry name" value="HisK_dim/P_sf"/>
</dbReference>
<dbReference type="Gene3D" id="1.10.287.130">
    <property type="match status" value="1"/>
</dbReference>
<dbReference type="CDD" id="cd17546">
    <property type="entry name" value="REC_hyHK_CKI1_RcsC-like"/>
    <property type="match status" value="1"/>
</dbReference>
<dbReference type="InterPro" id="IPR005467">
    <property type="entry name" value="His_kinase_dom"/>
</dbReference>
<dbReference type="FunFam" id="3.30.565.10:FF:000010">
    <property type="entry name" value="Sensor histidine kinase RcsC"/>
    <property type="match status" value="1"/>
</dbReference>
<dbReference type="PRINTS" id="PR00344">
    <property type="entry name" value="BCTRLSENSOR"/>
</dbReference>
<dbReference type="STRING" id="247279.NIES1031_09605"/>
<evidence type="ECO:0000259" key="9">
    <source>
        <dbReference type="PROSITE" id="PS50109"/>
    </source>
</evidence>
<evidence type="ECO:0000313" key="13">
    <source>
        <dbReference type="EMBL" id="OKH26976.1"/>
    </source>
</evidence>
<dbReference type="InterPro" id="IPR013655">
    <property type="entry name" value="PAS_fold_3"/>
</dbReference>
<keyword evidence="4 8" id="KW-0597">Phosphoprotein</keyword>
<keyword evidence="6" id="KW-0902">Two-component regulatory system</keyword>
<feature type="domain" description="Response regulatory" evidence="10">
    <location>
        <begin position="8"/>
        <end position="125"/>
    </location>
</feature>
<dbReference type="PROSITE" id="PS50112">
    <property type="entry name" value="PAS"/>
    <property type="match status" value="1"/>
</dbReference>
<dbReference type="InterPro" id="IPR003594">
    <property type="entry name" value="HATPase_dom"/>
</dbReference>
<dbReference type="SUPFAM" id="SSF55785">
    <property type="entry name" value="PYP-like sensor domain (PAS domain)"/>
    <property type="match status" value="1"/>
</dbReference>
<dbReference type="Gene3D" id="3.30.565.10">
    <property type="entry name" value="Histidine kinase-like ATPase, C-terminal domain"/>
    <property type="match status" value="1"/>
</dbReference>
<keyword evidence="5 13" id="KW-0418">Kinase</keyword>
<dbReference type="PROSITE" id="PS50109">
    <property type="entry name" value="HIS_KIN"/>
    <property type="match status" value="1"/>
</dbReference>
<dbReference type="InterPro" id="IPR036890">
    <property type="entry name" value="HATPase_C_sf"/>
</dbReference>
<dbReference type="PANTHER" id="PTHR43547:SF2">
    <property type="entry name" value="HYBRID SIGNAL TRANSDUCTION HISTIDINE KINASE C"/>
    <property type="match status" value="1"/>
</dbReference>
<accession>A0A1U7HTR5</accession>